<sequence>MAFSKPALTVDGQIDLLVQRGVAIADRPRARHYLTHINYYRLRAYWLPFETAPDNGDAHAFVAGTDFETVLAIYVFDRELRLLLLDAIERIEISLRTTLAQTLALRYGPFAQDEAARFKDRGDWQRSQEELRKEYQRSRETFAKHYRERYPELASPPIWVACELMTLGHLSRWLKNLAKPEDRQHIADQYGLDERVLISFAHHLTVVRNHCAHHGRVWNRRFALRFTLPTKKPRHIASDFNPGEPQLIYNTLTMLAYLLDLLSPAHHWRREIHQLLAAHPEIDPAAMGFPDHWRETRLWREVE</sequence>
<reference evidence="2" key="1">
    <citation type="submission" date="2017-01" db="EMBL/GenBank/DDBJ databases">
        <authorList>
            <person name="Varghese N."/>
            <person name="Submissions S."/>
        </authorList>
    </citation>
    <scope>NUCLEOTIDE SEQUENCE [LARGE SCALE GENOMIC DNA]</scope>
    <source>
        <strain evidence="2">ATCC 51758</strain>
    </source>
</reference>
<dbReference type="InterPro" id="IPR011664">
    <property type="entry name" value="Abi_system_AbiD/AbiF-like"/>
</dbReference>
<evidence type="ECO:0000313" key="1">
    <source>
        <dbReference type="EMBL" id="SIP87675.1"/>
    </source>
</evidence>
<protein>
    <submittedName>
        <fullName evidence="1">Abortive infection bacteriophage resistance protein</fullName>
    </submittedName>
</protein>
<dbReference type="OrthoDB" id="5363652at2"/>
<name>A0A1N6N6K6_9RHOO</name>
<accession>A0A1N6N6K6</accession>
<dbReference type="EMBL" id="FTMD01000001">
    <property type="protein sequence ID" value="SIP87675.1"/>
    <property type="molecule type" value="Genomic_DNA"/>
</dbReference>
<keyword evidence="2" id="KW-1185">Reference proteome</keyword>
<dbReference type="STRING" id="34027.SAMN05421829_101122"/>
<gene>
    <name evidence="1" type="ORF">SAMN05421829_101122</name>
</gene>
<dbReference type="AlphaFoldDB" id="A0A1N6N6K6"/>
<dbReference type="Pfam" id="PF07751">
    <property type="entry name" value="Abi_2"/>
    <property type="match status" value="1"/>
</dbReference>
<dbReference type="RefSeq" id="WP_076600165.1">
    <property type="nucleotide sequence ID" value="NZ_FTMD01000001.1"/>
</dbReference>
<proteinExistence type="predicted"/>
<organism evidence="1 2">
    <name type="scientific">Aromatoleum tolulyticum</name>
    <dbReference type="NCBI Taxonomy" id="34027"/>
    <lineage>
        <taxon>Bacteria</taxon>
        <taxon>Pseudomonadati</taxon>
        <taxon>Pseudomonadota</taxon>
        <taxon>Betaproteobacteria</taxon>
        <taxon>Rhodocyclales</taxon>
        <taxon>Rhodocyclaceae</taxon>
        <taxon>Aromatoleum</taxon>
    </lineage>
</organism>
<evidence type="ECO:0000313" key="2">
    <source>
        <dbReference type="Proteomes" id="UP000186819"/>
    </source>
</evidence>
<dbReference type="Proteomes" id="UP000186819">
    <property type="component" value="Unassembled WGS sequence"/>
</dbReference>